<gene>
    <name evidence="1" type="ORF">MRATA1EN3_LOCUS23880</name>
</gene>
<dbReference type="Proteomes" id="UP001162501">
    <property type="component" value="Chromosome 8"/>
</dbReference>
<organism evidence="1 2">
    <name type="scientific">Rangifer tarandus platyrhynchus</name>
    <name type="common">Svalbard reindeer</name>
    <dbReference type="NCBI Taxonomy" id="3082113"/>
    <lineage>
        <taxon>Eukaryota</taxon>
        <taxon>Metazoa</taxon>
        <taxon>Chordata</taxon>
        <taxon>Craniata</taxon>
        <taxon>Vertebrata</taxon>
        <taxon>Euteleostomi</taxon>
        <taxon>Mammalia</taxon>
        <taxon>Eutheria</taxon>
        <taxon>Laurasiatheria</taxon>
        <taxon>Artiodactyla</taxon>
        <taxon>Ruminantia</taxon>
        <taxon>Pecora</taxon>
        <taxon>Cervidae</taxon>
        <taxon>Odocoileinae</taxon>
        <taxon>Rangifer</taxon>
    </lineage>
</organism>
<proteinExistence type="predicted"/>
<reference evidence="1" key="1">
    <citation type="submission" date="2023-05" db="EMBL/GenBank/DDBJ databases">
        <authorList>
            <consortium name="ELIXIR-Norway"/>
        </authorList>
    </citation>
    <scope>NUCLEOTIDE SEQUENCE</scope>
</reference>
<evidence type="ECO:0000313" key="2">
    <source>
        <dbReference type="Proteomes" id="UP001162501"/>
    </source>
</evidence>
<accession>A0ACB0FHX9</accession>
<name>A0ACB0FHX9_RANTA</name>
<protein>
    <submittedName>
        <fullName evidence="1">Uncharacterized protein</fullName>
    </submittedName>
</protein>
<sequence length="133" mass="14410">MRLAEQQDRPCEPGQPECGDRVYESDNEITIFFDREKRPVVAKGAGVREGGVGVWGRHAHCDASLVVTDCGPAHRHPLTLSARRPPAWALQLLGCPLHPLGRPPSGRRKRGALEGSSPSAMTGCCRGVRARLP</sequence>
<evidence type="ECO:0000313" key="1">
    <source>
        <dbReference type="EMBL" id="CAI9712667.1"/>
    </source>
</evidence>
<dbReference type="EMBL" id="OX596092">
    <property type="protein sequence ID" value="CAI9712667.1"/>
    <property type="molecule type" value="Genomic_DNA"/>
</dbReference>